<reference evidence="5" key="1">
    <citation type="journal article" date="2019" name="Int. J. Syst. Evol. Microbiol.">
        <title>The Global Catalogue of Microorganisms (GCM) 10K type strain sequencing project: providing services to taxonomists for standard genome sequencing and annotation.</title>
        <authorList>
            <consortium name="The Broad Institute Genomics Platform"/>
            <consortium name="The Broad Institute Genome Sequencing Center for Infectious Disease"/>
            <person name="Wu L."/>
            <person name="Ma J."/>
        </authorList>
    </citation>
    <scope>NUCLEOTIDE SEQUENCE [LARGE SCALE GENOMIC DNA]</scope>
    <source>
        <strain evidence="5">JCM 11650</strain>
    </source>
</reference>
<organism evidence="4 5">
    <name type="scientific">Comamonas nitrativorans</name>
    <dbReference type="NCBI Taxonomy" id="108437"/>
    <lineage>
        <taxon>Bacteria</taxon>
        <taxon>Pseudomonadati</taxon>
        <taxon>Pseudomonadota</taxon>
        <taxon>Betaproteobacteria</taxon>
        <taxon>Burkholderiales</taxon>
        <taxon>Comamonadaceae</taxon>
        <taxon>Comamonas</taxon>
    </lineage>
</organism>
<dbReference type="RefSeq" id="WP_377724122.1">
    <property type="nucleotide sequence ID" value="NZ_JBHSEW010000002.1"/>
</dbReference>
<feature type="coiled-coil region" evidence="1">
    <location>
        <begin position="96"/>
        <end position="265"/>
    </location>
</feature>
<evidence type="ECO:0000313" key="4">
    <source>
        <dbReference type="EMBL" id="MFC4621338.1"/>
    </source>
</evidence>
<comment type="caution">
    <text evidence="4">The sequence shown here is derived from an EMBL/GenBank/DDBJ whole genome shotgun (WGS) entry which is preliminary data.</text>
</comment>
<protein>
    <submittedName>
        <fullName evidence="4">DNA-binding protein</fullName>
    </submittedName>
</protein>
<dbReference type="EMBL" id="JBHSEW010000002">
    <property type="protein sequence ID" value="MFC4621338.1"/>
    <property type="molecule type" value="Genomic_DNA"/>
</dbReference>
<evidence type="ECO:0000259" key="3">
    <source>
        <dbReference type="Pfam" id="PF11740"/>
    </source>
</evidence>
<feature type="region of interest" description="Disordered" evidence="2">
    <location>
        <begin position="281"/>
        <end position="319"/>
    </location>
</feature>
<keyword evidence="1" id="KW-0175">Coiled coil</keyword>
<evidence type="ECO:0000256" key="1">
    <source>
        <dbReference type="SAM" id="Coils"/>
    </source>
</evidence>
<feature type="domain" description="KfrA N-terminal DNA-binding" evidence="3">
    <location>
        <begin position="14"/>
        <end position="134"/>
    </location>
</feature>
<keyword evidence="4" id="KW-0238">DNA-binding</keyword>
<name>A0ABV9GT01_9BURK</name>
<evidence type="ECO:0000313" key="5">
    <source>
        <dbReference type="Proteomes" id="UP001595967"/>
    </source>
</evidence>
<evidence type="ECO:0000256" key="2">
    <source>
        <dbReference type="SAM" id="MobiDB-lite"/>
    </source>
</evidence>
<proteinExistence type="predicted"/>
<keyword evidence="5" id="KW-1185">Reference proteome</keyword>
<accession>A0ABV9GT01</accession>
<dbReference type="Pfam" id="PF11740">
    <property type="entry name" value="KfrA_N"/>
    <property type="match status" value="1"/>
</dbReference>
<dbReference type="Proteomes" id="UP001595967">
    <property type="component" value="Unassembled WGS sequence"/>
</dbReference>
<dbReference type="GO" id="GO:0003677">
    <property type="term" value="F:DNA binding"/>
    <property type="evidence" value="ECO:0007669"/>
    <property type="project" value="UniProtKB-KW"/>
</dbReference>
<dbReference type="InterPro" id="IPR021104">
    <property type="entry name" value="KfrA_DNA-bd_N"/>
</dbReference>
<sequence length="319" mass="36042">MSYITPKTTRGVQEQDVWTAADAVLQQGQRPTIERVRQHMGRGSPNTVGPMLESWFARLGERLVAVQGGAEAEERLPRPVQEAMHTLWQTALTQAQAVAQEALQAQQAQLADAQAALQAREQQLQQRADNLQQQKQALDEALKLAQAQQADLSERLDAMQQQLEQREQLLQAQRKEFDALQQQRDGERQQHQAALAAAAQERQRLAEQFSGNEKRWLGELDRSRQEVEKLKKQQQQASQEAQELLAQARSRQAELENEYLAAQGALTTTQHSLDLANERIGELKETLQQQRPAPEVAAPRTGPSLQRRALAQKSLTRRR</sequence>
<gene>
    <name evidence="4" type="ORF">ACFO3A_03835</name>
</gene>